<proteinExistence type="predicted"/>
<evidence type="ECO:0000313" key="1">
    <source>
        <dbReference type="EMBL" id="MDG0846790.1"/>
    </source>
</evidence>
<dbReference type="AlphaFoldDB" id="A0A9X4QZH1"/>
<organism evidence="1 2">
    <name type="scientific">Staphylococcus equorum</name>
    <dbReference type="NCBI Taxonomy" id="246432"/>
    <lineage>
        <taxon>Bacteria</taxon>
        <taxon>Bacillati</taxon>
        <taxon>Bacillota</taxon>
        <taxon>Bacilli</taxon>
        <taxon>Bacillales</taxon>
        <taxon>Staphylococcaceae</taxon>
        <taxon>Staphylococcus</taxon>
    </lineage>
</organism>
<reference evidence="1" key="1">
    <citation type="submission" date="2022-05" db="EMBL/GenBank/DDBJ databases">
        <title>Comparative genomics of Staphylococcus equorum isolates.</title>
        <authorList>
            <person name="Luelf R.H."/>
        </authorList>
    </citation>
    <scope>NUCLEOTIDE SEQUENCE</scope>
    <source>
        <strain evidence="1">TMW 2.2497</strain>
    </source>
</reference>
<dbReference type="EMBL" id="JAMBQA010000005">
    <property type="protein sequence ID" value="MDG0846790.1"/>
    <property type="molecule type" value="Genomic_DNA"/>
</dbReference>
<dbReference type="Proteomes" id="UP001152422">
    <property type="component" value="Unassembled WGS sequence"/>
</dbReference>
<evidence type="ECO:0008006" key="3">
    <source>
        <dbReference type="Google" id="ProtNLM"/>
    </source>
</evidence>
<dbReference type="InterPro" id="IPR055590">
    <property type="entry name" value="TscA"/>
</dbReference>
<dbReference type="Pfam" id="PF23767">
    <property type="entry name" value="TscA"/>
    <property type="match status" value="1"/>
</dbReference>
<protein>
    <recommendedName>
        <fullName evidence="3">Pathogenicity island protein</fullName>
    </recommendedName>
</protein>
<gene>
    <name evidence="1" type="ORF">M4L89_11200</name>
</gene>
<evidence type="ECO:0000313" key="2">
    <source>
        <dbReference type="Proteomes" id="UP001152422"/>
    </source>
</evidence>
<accession>A0A9X4QZH1</accession>
<name>A0A9X4QZH1_9STAP</name>
<sequence length="74" mass="8596">MTQEQIEKLNNIVITLHLAKQDKGPSFIHSDVTSLKGIGNIEHSYEVGREEHLESMIEWAIDQIEQNFDLEFEQ</sequence>
<dbReference type="RefSeq" id="WP_277583450.1">
    <property type="nucleotide sequence ID" value="NZ_JAMBPY010000018.1"/>
</dbReference>
<keyword evidence="2" id="KW-1185">Reference proteome</keyword>
<comment type="caution">
    <text evidence="1">The sequence shown here is derived from an EMBL/GenBank/DDBJ whole genome shotgun (WGS) entry which is preliminary data.</text>
</comment>